<gene>
    <name evidence="2" type="ORF">DSCOOX_52410</name>
</gene>
<keyword evidence="1" id="KW-0472">Membrane</keyword>
<organism evidence="2 3">
    <name type="scientific">Desulfosarcina ovata subsp. ovata</name>
    <dbReference type="NCBI Taxonomy" id="2752305"/>
    <lineage>
        <taxon>Bacteria</taxon>
        <taxon>Pseudomonadati</taxon>
        <taxon>Thermodesulfobacteriota</taxon>
        <taxon>Desulfobacteria</taxon>
        <taxon>Desulfobacterales</taxon>
        <taxon>Desulfosarcinaceae</taxon>
        <taxon>Desulfosarcina</taxon>
    </lineage>
</organism>
<keyword evidence="1" id="KW-0812">Transmembrane</keyword>
<feature type="transmembrane region" description="Helical" evidence="1">
    <location>
        <begin position="31"/>
        <end position="50"/>
    </location>
</feature>
<dbReference type="AlphaFoldDB" id="A0A5K8AHE8"/>
<sequence length="192" mass="21972">MEWLLKLRSYHSLTFVCIILTGLYITKVIRYYPSMVALIMALTGLSIILIQHIKDAENFSFYSTNTLRRFINSLFKSEETNNFVLRGSGGIVLSGRGYYTEMIPDNSTIEDKVEFLLKKYESFNRSIYEISNGIDKTENSIAETKRESKSFIDKMSKTLKDDIASHTVGSYDLNLFGIWATICGVVLQFFCS</sequence>
<evidence type="ECO:0000256" key="1">
    <source>
        <dbReference type="SAM" id="Phobius"/>
    </source>
</evidence>
<protein>
    <submittedName>
        <fullName evidence="2">Uncharacterized protein</fullName>
    </submittedName>
</protein>
<name>A0A5K8AHE8_9BACT</name>
<dbReference type="Proteomes" id="UP000422108">
    <property type="component" value="Chromosome"/>
</dbReference>
<evidence type="ECO:0000313" key="3">
    <source>
        <dbReference type="Proteomes" id="UP000422108"/>
    </source>
</evidence>
<reference evidence="2 3" key="1">
    <citation type="submission" date="2019-11" db="EMBL/GenBank/DDBJ databases">
        <title>Comparative genomics of hydrocarbon-degrading Desulfosarcina strains.</title>
        <authorList>
            <person name="Watanabe M."/>
            <person name="Kojima H."/>
            <person name="Fukui M."/>
        </authorList>
    </citation>
    <scope>NUCLEOTIDE SEQUENCE [LARGE SCALE GENOMIC DNA]</scope>
    <source>
        <strain evidence="3">oXyS1</strain>
    </source>
</reference>
<keyword evidence="1" id="KW-1133">Transmembrane helix</keyword>
<proteinExistence type="predicted"/>
<accession>A0A5K8AHE8</accession>
<dbReference type="EMBL" id="AP021879">
    <property type="protein sequence ID" value="BBO92061.1"/>
    <property type="molecule type" value="Genomic_DNA"/>
</dbReference>
<evidence type="ECO:0000313" key="2">
    <source>
        <dbReference type="EMBL" id="BBO92061.1"/>
    </source>
</evidence>
<keyword evidence="3" id="KW-1185">Reference proteome</keyword>
<feature type="transmembrane region" description="Helical" evidence="1">
    <location>
        <begin position="7"/>
        <end position="25"/>
    </location>
</feature>